<protein>
    <submittedName>
        <fullName evidence="1">Uncharacterized protein</fullName>
    </submittedName>
</protein>
<accession>A0A0E9Y0U7</accession>
<sequence>MNSFGEASPLQYGFKIRCTEISSFSHLESKMKQQHSLPHPSCYTEVLTLHCFM</sequence>
<reference evidence="1" key="1">
    <citation type="submission" date="2014-11" db="EMBL/GenBank/DDBJ databases">
        <authorList>
            <person name="Amaro Gonzalez C."/>
        </authorList>
    </citation>
    <scope>NUCLEOTIDE SEQUENCE</scope>
</reference>
<proteinExistence type="predicted"/>
<dbReference type="EMBL" id="GBXM01000058">
    <property type="protein sequence ID" value="JAI08520.1"/>
    <property type="molecule type" value="Transcribed_RNA"/>
</dbReference>
<dbReference type="AlphaFoldDB" id="A0A0E9Y0U7"/>
<name>A0A0E9Y0U7_ANGAN</name>
<organism evidence="1">
    <name type="scientific">Anguilla anguilla</name>
    <name type="common">European freshwater eel</name>
    <name type="synonym">Muraena anguilla</name>
    <dbReference type="NCBI Taxonomy" id="7936"/>
    <lineage>
        <taxon>Eukaryota</taxon>
        <taxon>Metazoa</taxon>
        <taxon>Chordata</taxon>
        <taxon>Craniata</taxon>
        <taxon>Vertebrata</taxon>
        <taxon>Euteleostomi</taxon>
        <taxon>Actinopterygii</taxon>
        <taxon>Neopterygii</taxon>
        <taxon>Teleostei</taxon>
        <taxon>Anguilliformes</taxon>
        <taxon>Anguillidae</taxon>
        <taxon>Anguilla</taxon>
    </lineage>
</organism>
<evidence type="ECO:0000313" key="1">
    <source>
        <dbReference type="EMBL" id="JAI08520.1"/>
    </source>
</evidence>
<reference evidence="1" key="2">
    <citation type="journal article" date="2015" name="Fish Shellfish Immunol.">
        <title>Early steps in the European eel (Anguilla anguilla)-Vibrio vulnificus interaction in the gills: Role of the RtxA13 toxin.</title>
        <authorList>
            <person name="Callol A."/>
            <person name="Pajuelo D."/>
            <person name="Ebbesson L."/>
            <person name="Teles M."/>
            <person name="MacKenzie S."/>
            <person name="Amaro C."/>
        </authorList>
    </citation>
    <scope>NUCLEOTIDE SEQUENCE</scope>
</reference>